<sequence length="83" mass="9787">MLKAQHTKCWSLLLIVSLICTFALMFTYAQFVPRQLHFWTLFGFGRNNGSEINPQIKFYMPPEPVEKQLKLKRGAPFLYQILH</sequence>
<keyword evidence="1" id="KW-0472">Membrane</keyword>
<accession>A0AAD4JT56</accession>
<comment type="caution">
    <text evidence="2">The sequence shown here is derived from an EMBL/GenBank/DDBJ whole genome shotgun (WGS) entry which is preliminary data.</text>
</comment>
<evidence type="ECO:0000313" key="3">
    <source>
        <dbReference type="Proteomes" id="UP001200034"/>
    </source>
</evidence>
<keyword evidence="1" id="KW-1133">Transmembrane helix</keyword>
<dbReference type="AlphaFoldDB" id="A0AAD4JT56"/>
<dbReference type="Proteomes" id="UP001200034">
    <property type="component" value="Unassembled WGS sequence"/>
</dbReference>
<keyword evidence="3" id="KW-1185">Reference proteome</keyword>
<gene>
    <name evidence="2" type="ORF">KR093_004674</name>
</gene>
<reference evidence="2" key="1">
    <citation type="journal article" date="2021" name="Mol. Ecol. Resour.">
        <title>Phylogenomic analyses of the genus Drosophila reveals genomic signals of climate adaptation.</title>
        <authorList>
            <person name="Li F."/>
            <person name="Rane R.V."/>
            <person name="Luria V."/>
            <person name="Xiong Z."/>
            <person name="Chen J."/>
            <person name="Li Z."/>
            <person name="Catullo R.A."/>
            <person name="Griffin P.C."/>
            <person name="Schiffer M."/>
            <person name="Pearce S."/>
            <person name="Lee S.F."/>
            <person name="McElroy K."/>
            <person name="Stocker A."/>
            <person name="Shirriffs J."/>
            <person name="Cockerell F."/>
            <person name="Coppin C."/>
            <person name="Sgro C.M."/>
            <person name="Karger A."/>
            <person name="Cain J.W."/>
            <person name="Weber J.A."/>
            <person name="Santpere G."/>
            <person name="Kirschner M.W."/>
            <person name="Hoffmann A.A."/>
            <person name="Oakeshott J.G."/>
            <person name="Zhang G."/>
        </authorList>
    </citation>
    <scope>NUCLEOTIDE SEQUENCE</scope>
    <source>
        <strain evidence="2">BGI-SZ-2011g</strain>
    </source>
</reference>
<evidence type="ECO:0000256" key="1">
    <source>
        <dbReference type="SAM" id="Phobius"/>
    </source>
</evidence>
<evidence type="ECO:0000313" key="2">
    <source>
        <dbReference type="EMBL" id="KAH8359144.1"/>
    </source>
</evidence>
<organism evidence="2 3">
    <name type="scientific">Drosophila rubida</name>
    <dbReference type="NCBI Taxonomy" id="30044"/>
    <lineage>
        <taxon>Eukaryota</taxon>
        <taxon>Metazoa</taxon>
        <taxon>Ecdysozoa</taxon>
        <taxon>Arthropoda</taxon>
        <taxon>Hexapoda</taxon>
        <taxon>Insecta</taxon>
        <taxon>Pterygota</taxon>
        <taxon>Neoptera</taxon>
        <taxon>Endopterygota</taxon>
        <taxon>Diptera</taxon>
        <taxon>Brachycera</taxon>
        <taxon>Muscomorpha</taxon>
        <taxon>Ephydroidea</taxon>
        <taxon>Drosophilidae</taxon>
        <taxon>Drosophila</taxon>
    </lineage>
</organism>
<feature type="transmembrane region" description="Helical" evidence="1">
    <location>
        <begin position="12"/>
        <end position="31"/>
    </location>
</feature>
<proteinExistence type="predicted"/>
<protein>
    <submittedName>
        <fullName evidence="2">Uncharacterized protein</fullName>
    </submittedName>
</protein>
<keyword evidence="1" id="KW-0812">Transmembrane</keyword>
<name>A0AAD4JT56_9MUSC</name>
<dbReference type="EMBL" id="JAJJHW010003409">
    <property type="protein sequence ID" value="KAH8359144.1"/>
    <property type="molecule type" value="Genomic_DNA"/>
</dbReference>